<dbReference type="SMART" id="SM00220">
    <property type="entry name" value="S_TKc"/>
    <property type="match status" value="1"/>
</dbReference>
<sequence length="1846" mass="206342">MSDRSVDIANYSLTRKIHQSSRSIIYQGCCNSRQQSAIIKVSRSEYPSIEELEQFRNQYAIAKNLHLSGIVKPYSLENYRNGYALIMEDFGGISLVKYNLSHLGEFLSVAIQLATILDGLYSAHIVHKDIKPSNILINPETKQVKLIDFSCASLLSEETHTTANLSDIQGTLAYISPEQTGRTNREIDYRSDFYSLGVTFYELLVGTLPFQSDDPMELVHCHIAQMPPVLRRGDGGTGGRGEIPQMLSDIVFKLMAKNAEDRYQSALGLKYDLEKCLYQWQENGTIEPFELGERDICARFAIPEKLYGRETEVATLLATFERVAGKRPELEQKQLRDPAGIRSAARATFCPLPTISEMILVVGEAGIGKTATVNAIKEPVIDRQGYFIQGKFEQSHRNIPFFAFVQALRDLMNQLLCESDAQLEQWKTKILAAVGENGQVIIDVIPELKRIIGQQPPVPKLSSHAATHRFNLLFQKFIQIFATQAHPLALFLDDLHWIDLSSLKLIYVLMSSVESRYLLLIGAYRESEIQPTSSLLLTLDALHKTGTPLNRIPLAPLAQEDINHLIADTLNCSEKQSVPLTQPIYQKTQGNPFFVTQFLKSLYEDGLITFNPVCSIHQGEIEGGWQCDINKIRKLALTNDVVSFIALQLQKLPASTQNVLKLAACMGNQFDLELLALVAKQSPEETASNLWKALQDGLIIEIDKVYKFSQIVEPRAIGIAEETVAYQFAHSRIRQAAYSLIPDAEQQAVHLTIGKFLWQRIPETQREEKIFEVVSLLNRGRGAILSGYAEGQQKERDELARLNGMAAQKAKAANAYATALDYLKIGIELLGEKGWETQYDLALMLHESAAEISYLTGNLQQMEKWVADVVEQAKTVLDAIDVYEVKIQAWMAQGKPIKAVRLGLQVLQKLGLELSEVPTALEIEEGLQEIITLLQGKDIPDLLDLPRMEDEQTLALMKILSSLGTAAFLCAPQLFVLNVFAEVKLSIQWGNSPFSTLAYASYGTVLHGLVGDVEGGYQFGNLALSLAERLKTNTLKTKAFFATALTTKYLKEPLRQTLLVFQEAYASGLENGELEYASLAATARCSYSFFAGQELGAIEEDIVSLEAILREFGQSTALHQHQLLHQVVCNYLEPSEKPWILGGEIYDEKRALPLLRATHNQTTIHILFLHKSILGYLLGEYDRALDYAKEAERYLPGVLGMFHAPLFYFYDSLTRLGMYATAPEAVQEEILAKVERNQEKMKGWARSAPMNFQHKYDLVEAQKYRLLGQTFTAIEFYDRAIAGAKANKYVQEEALANELAIQLYLDWGKERIAQLHAIEAYYCYVRWGAIVKVKDLERRYSTLLAPIFESEPRRGNLPLTPLQSSNTDAQSALDWTAAMKASQVLSSEMKLDKLLFTLMQVVMENAGAERGALILPEGGEWSVAVSCPEVRACSFASTPLQVSRDVPINIINRVKRTAETFVIDDVMAQSSLAIDPYLARQRPKSLLCSPILAQGKLLGILYLENKLTVGAFTRDRVEILNLLCAQGAVSLENARLYQRSQNYAQQLESTVRELQQTQDQLQQSFKHLQQAQLQMVQSEKMSALGNLVAGVAHEINNPVGFIAGNLQPAQHYVQDLLGLLDLYQEKYPDPHKEITEEIDAIDLEFVREDLPKLIVSMKEGTNRIGNISKSLRTFSRTDSDSKVLFDLHSGLDSTLLILKHRLKGNNTYPAIEMIKEYGELPAIKCYPGQLNQVFMNLIANAIEAIEESAIAPNKTQNEAIQPKIWLKTEVVQDAAIVRIRDNGAGIPDAVKQRIFDHLFTTKGVDKGTGLGLAIARQIIEEKHGGTISCTSELGNGTEFAIELPLT</sequence>
<dbReference type="InterPro" id="IPR011009">
    <property type="entry name" value="Kinase-like_dom_sf"/>
</dbReference>
<dbReference type="InterPro" id="IPR003661">
    <property type="entry name" value="HisK_dim/P_dom"/>
</dbReference>
<dbReference type="SUPFAM" id="SSF56112">
    <property type="entry name" value="Protein kinase-like (PK-like)"/>
    <property type="match status" value="1"/>
</dbReference>
<evidence type="ECO:0000256" key="5">
    <source>
        <dbReference type="ARBA" id="ARBA00023012"/>
    </source>
</evidence>
<evidence type="ECO:0000259" key="7">
    <source>
        <dbReference type="PROSITE" id="PS50011"/>
    </source>
</evidence>
<dbReference type="Pfam" id="PF13191">
    <property type="entry name" value="AAA_16"/>
    <property type="match status" value="1"/>
</dbReference>
<gene>
    <name evidence="9" type="ORF">IQ249_02350</name>
</gene>
<dbReference type="PROSITE" id="PS50011">
    <property type="entry name" value="PROTEIN_KINASE_DOM"/>
    <property type="match status" value="1"/>
</dbReference>
<dbReference type="InterPro" id="IPR027417">
    <property type="entry name" value="P-loop_NTPase"/>
</dbReference>
<dbReference type="InterPro" id="IPR036097">
    <property type="entry name" value="HisK_dim/P_sf"/>
</dbReference>
<evidence type="ECO:0000256" key="3">
    <source>
        <dbReference type="ARBA" id="ARBA00022553"/>
    </source>
</evidence>
<dbReference type="SUPFAM" id="SSF52540">
    <property type="entry name" value="P-loop containing nucleoside triphosphate hydrolases"/>
    <property type="match status" value="1"/>
</dbReference>
<evidence type="ECO:0000313" key="9">
    <source>
        <dbReference type="EMBL" id="MBE9114729.1"/>
    </source>
</evidence>
<keyword evidence="5" id="KW-0902">Two-component regulatory system</keyword>
<dbReference type="PANTHER" id="PTHR43642:SF1">
    <property type="entry name" value="HYBRID SIGNAL TRANSDUCTION HISTIDINE KINASE G"/>
    <property type="match status" value="1"/>
</dbReference>
<comment type="caution">
    <text evidence="9">The sequence shown here is derived from an EMBL/GenBank/DDBJ whole genome shotgun (WGS) entry which is preliminary data.</text>
</comment>
<dbReference type="InterPro" id="IPR041664">
    <property type="entry name" value="AAA_16"/>
</dbReference>
<keyword evidence="3" id="KW-0597">Phosphoprotein</keyword>
<keyword evidence="4" id="KW-0418">Kinase</keyword>
<keyword evidence="4" id="KW-0808">Transferase</keyword>
<dbReference type="InterPro" id="IPR003594">
    <property type="entry name" value="HATPase_dom"/>
</dbReference>
<dbReference type="GO" id="GO:0005524">
    <property type="term" value="F:ATP binding"/>
    <property type="evidence" value="ECO:0007669"/>
    <property type="project" value="InterPro"/>
</dbReference>
<feature type="domain" description="Protein kinase" evidence="7">
    <location>
        <begin position="11"/>
        <end position="277"/>
    </location>
</feature>
<dbReference type="Gene3D" id="3.30.565.10">
    <property type="entry name" value="Histidine kinase-like ATPase, C-terminal domain"/>
    <property type="match status" value="1"/>
</dbReference>
<dbReference type="InterPro" id="IPR000719">
    <property type="entry name" value="Prot_kinase_dom"/>
</dbReference>
<comment type="catalytic activity">
    <reaction evidence="1">
        <text>ATP + protein L-histidine = ADP + protein N-phospho-L-histidine.</text>
        <dbReference type="EC" id="2.7.13.3"/>
    </reaction>
</comment>
<dbReference type="InterPro" id="IPR003018">
    <property type="entry name" value="GAF"/>
</dbReference>
<protein>
    <recommendedName>
        <fullName evidence="2">histidine kinase</fullName>
        <ecNumber evidence="2">2.7.13.3</ecNumber>
    </recommendedName>
</protein>
<dbReference type="Gene3D" id="1.10.287.130">
    <property type="match status" value="1"/>
</dbReference>
<dbReference type="InterPro" id="IPR004358">
    <property type="entry name" value="Sig_transdc_His_kin-like_C"/>
</dbReference>
<dbReference type="Pfam" id="PF01590">
    <property type="entry name" value="GAF"/>
    <property type="match status" value="1"/>
</dbReference>
<dbReference type="GO" id="GO:0000155">
    <property type="term" value="F:phosphorelay sensor kinase activity"/>
    <property type="evidence" value="ECO:0007669"/>
    <property type="project" value="InterPro"/>
</dbReference>
<dbReference type="RefSeq" id="WP_194027826.1">
    <property type="nucleotide sequence ID" value="NZ_JADEWZ010000003.1"/>
</dbReference>
<dbReference type="InterPro" id="IPR053159">
    <property type="entry name" value="Hybrid_Histidine_Kinase"/>
</dbReference>
<dbReference type="Gene3D" id="1.10.510.10">
    <property type="entry name" value="Transferase(Phosphotransferase) domain 1"/>
    <property type="match status" value="1"/>
</dbReference>
<reference evidence="9" key="1">
    <citation type="submission" date="2020-10" db="EMBL/GenBank/DDBJ databases">
        <authorList>
            <person name="Castelo-Branco R."/>
            <person name="Eusebio N."/>
            <person name="Adriana R."/>
            <person name="Vieira A."/>
            <person name="Brugerolle De Fraissinette N."/>
            <person name="Rezende De Castro R."/>
            <person name="Schneider M.P."/>
            <person name="Vasconcelos V."/>
            <person name="Leao P.N."/>
        </authorList>
    </citation>
    <scope>NUCLEOTIDE SEQUENCE</scope>
    <source>
        <strain evidence="9">LEGE 07157</strain>
    </source>
</reference>
<keyword evidence="6" id="KW-0175">Coiled coil</keyword>
<dbReference type="SMART" id="SM00387">
    <property type="entry name" value="HATPase_c"/>
    <property type="match status" value="1"/>
</dbReference>
<dbReference type="PROSITE" id="PS50109">
    <property type="entry name" value="HIS_KIN"/>
    <property type="match status" value="1"/>
</dbReference>
<dbReference type="InterPro" id="IPR008271">
    <property type="entry name" value="Ser/Thr_kinase_AS"/>
</dbReference>
<evidence type="ECO:0000256" key="6">
    <source>
        <dbReference type="SAM" id="Coils"/>
    </source>
</evidence>
<proteinExistence type="predicted"/>
<dbReference type="PRINTS" id="PR00344">
    <property type="entry name" value="BCTRLSENSOR"/>
</dbReference>
<dbReference type="PANTHER" id="PTHR43642">
    <property type="entry name" value="HYBRID SIGNAL TRANSDUCTION HISTIDINE KINASE G"/>
    <property type="match status" value="1"/>
</dbReference>
<evidence type="ECO:0000256" key="2">
    <source>
        <dbReference type="ARBA" id="ARBA00012438"/>
    </source>
</evidence>
<dbReference type="SUPFAM" id="SSF55781">
    <property type="entry name" value="GAF domain-like"/>
    <property type="match status" value="1"/>
</dbReference>
<dbReference type="InterPro" id="IPR005467">
    <property type="entry name" value="His_kinase_dom"/>
</dbReference>
<accession>A0A8J7DNJ9</accession>
<feature type="coiled-coil region" evidence="6">
    <location>
        <begin position="1537"/>
        <end position="1574"/>
    </location>
</feature>
<dbReference type="InterPro" id="IPR036890">
    <property type="entry name" value="HATPase_C_sf"/>
</dbReference>
<dbReference type="Pfam" id="PF02518">
    <property type="entry name" value="HATPase_c"/>
    <property type="match status" value="1"/>
</dbReference>
<dbReference type="CDD" id="cd00082">
    <property type="entry name" value="HisKA"/>
    <property type="match status" value="1"/>
</dbReference>
<evidence type="ECO:0000256" key="4">
    <source>
        <dbReference type="ARBA" id="ARBA00022777"/>
    </source>
</evidence>
<dbReference type="Pfam" id="PF00069">
    <property type="entry name" value="Pkinase"/>
    <property type="match status" value="1"/>
</dbReference>
<dbReference type="Proteomes" id="UP000654482">
    <property type="component" value="Unassembled WGS sequence"/>
</dbReference>
<dbReference type="EC" id="2.7.13.3" evidence="2"/>
<keyword evidence="10" id="KW-1185">Reference proteome</keyword>
<dbReference type="EMBL" id="JADEWZ010000003">
    <property type="protein sequence ID" value="MBE9114729.1"/>
    <property type="molecule type" value="Genomic_DNA"/>
</dbReference>
<feature type="domain" description="Histidine kinase" evidence="8">
    <location>
        <begin position="1590"/>
        <end position="1846"/>
    </location>
</feature>
<dbReference type="CDD" id="cd14014">
    <property type="entry name" value="STKc_PknB_like"/>
    <property type="match status" value="1"/>
</dbReference>
<evidence type="ECO:0000313" key="10">
    <source>
        <dbReference type="Proteomes" id="UP000654482"/>
    </source>
</evidence>
<dbReference type="SUPFAM" id="SSF47384">
    <property type="entry name" value="Homodimeric domain of signal transducing histidine kinase"/>
    <property type="match status" value="1"/>
</dbReference>
<evidence type="ECO:0000256" key="1">
    <source>
        <dbReference type="ARBA" id="ARBA00000085"/>
    </source>
</evidence>
<dbReference type="PROSITE" id="PS00108">
    <property type="entry name" value="PROTEIN_KINASE_ST"/>
    <property type="match status" value="1"/>
</dbReference>
<name>A0A8J7DNJ9_9CYAN</name>
<organism evidence="9 10">
    <name type="scientific">Lusitaniella coriacea LEGE 07157</name>
    <dbReference type="NCBI Taxonomy" id="945747"/>
    <lineage>
        <taxon>Bacteria</taxon>
        <taxon>Bacillati</taxon>
        <taxon>Cyanobacteriota</taxon>
        <taxon>Cyanophyceae</taxon>
        <taxon>Spirulinales</taxon>
        <taxon>Lusitaniellaceae</taxon>
        <taxon>Lusitaniella</taxon>
    </lineage>
</organism>
<dbReference type="Gene3D" id="3.30.450.40">
    <property type="match status" value="1"/>
</dbReference>
<dbReference type="SUPFAM" id="SSF55874">
    <property type="entry name" value="ATPase domain of HSP90 chaperone/DNA topoisomerase II/histidine kinase"/>
    <property type="match status" value="1"/>
</dbReference>
<dbReference type="InterPro" id="IPR029016">
    <property type="entry name" value="GAF-like_dom_sf"/>
</dbReference>
<dbReference type="SMART" id="SM00065">
    <property type="entry name" value="GAF"/>
    <property type="match status" value="1"/>
</dbReference>
<evidence type="ECO:0000259" key="8">
    <source>
        <dbReference type="PROSITE" id="PS50109"/>
    </source>
</evidence>